<proteinExistence type="inferred from homology"/>
<dbReference type="PANTHER" id="PTHR10443:SF12">
    <property type="entry name" value="DIPEPTIDASE"/>
    <property type="match status" value="1"/>
</dbReference>
<dbReference type="PANTHER" id="PTHR10443">
    <property type="entry name" value="MICROSOMAL DIPEPTIDASE"/>
    <property type="match status" value="1"/>
</dbReference>
<dbReference type="eggNOG" id="KOG4127">
    <property type="taxonomic scope" value="Eukaryota"/>
</dbReference>
<dbReference type="Proteomes" id="UP000008181">
    <property type="component" value="Chromosome 1"/>
</dbReference>
<dbReference type="EMBL" id="CP003009">
    <property type="protein sequence ID" value="AEO62753.1"/>
    <property type="molecule type" value="Genomic_DNA"/>
</dbReference>
<dbReference type="InterPro" id="IPR032466">
    <property type="entry name" value="Metal_Hydrolase"/>
</dbReference>
<evidence type="ECO:0000256" key="2">
    <source>
        <dbReference type="RuleBase" id="RU341113"/>
    </source>
</evidence>
<evidence type="ECO:0000313" key="5">
    <source>
        <dbReference type="Proteomes" id="UP000008181"/>
    </source>
</evidence>
<name>G2QTD6_THETT</name>
<organism evidence="4 5">
    <name type="scientific">Thermothielavioides terrestris (strain ATCC 38088 / NRRL 8126)</name>
    <name type="common">Thielavia terrestris</name>
    <dbReference type="NCBI Taxonomy" id="578455"/>
    <lineage>
        <taxon>Eukaryota</taxon>
        <taxon>Fungi</taxon>
        <taxon>Dikarya</taxon>
        <taxon>Ascomycota</taxon>
        <taxon>Pezizomycotina</taxon>
        <taxon>Sordariomycetes</taxon>
        <taxon>Sordariomycetidae</taxon>
        <taxon>Sordariales</taxon>
        <taxon>Chaetomiaceae</taxon>
        <taxon>Thermothielavioides</taxon>
        <taxon>Thermothielavioides terrestris</taxon>
    </lineage>
</organism>
<dbReference type="SUPFAM" id="SSF51556">
    <property type="entry name" value="Metallo-dependent hydrolases"/>
    <property type="match status" value="1"/>
</dbReference>
<dbReference type="GO" id="GO:0046872">
    <property type="term" value="F:metal ion binding"/>
    <property type="evidence" value="ECO:0007669"/>
    <property type="project" value="UniProtKB-UniRule"/>
</dbReference>
<dbReference type="InterPro" id="IPR008257">
    <property type="entry name" value="Pept_M19"/>
</dbReference>
<evidence type="ECO:0000256" key="1">
    <source>
        <dbReference type="ARBA" id="ARBA00022997"/>
    </source>
</evidence>
<keyword evidence="2" id="KW-0479">Metal-binding</keyword>
<dbReference type="GeneID" id="11521105"/>
<dbReference type="PROSITE" id="PS51365">
    <property type="entry name" value="RENAL_DIPEPTIDASE_2"/>
    <property type="match status" value="1"/>
</dbReference>
<dbReference type="GO" id="GO:0070573">
    <property type="term" value="F:metallodipeptidase activity"/>
    <property type="evidence" value="ECO:0007669"/>
    <property type="project" value="InterPro"/>
</dbReference>
<dbReference type="EC" id="3.4.13.19" evidence="2"/>
<dbReference type="OrthoDB" id="445695at2759"/>
<accession>G2QTD6</accession>
<gene>
    <name evidence="4" type="ORF">THITE_2148801</name>
</gene>
<comment type="cofactor">
    <cofactor evidence="2">
        <name>Zn(2+)</name>
        <dbReference type="ChEBI" id="CHEBI:29105"/>
    </cofactor>
</comment>
<dbReference type="CDD" id="cd01301">
    <property type="entry name" value="rDP_like"/>
    <property type="match status" value="1"/>
</dbReference>
<comment type="similarity">
    <text evidence="2">Belongs to the metallo-dependent hydrolases superfamily. Peptidase M19 family.</text>
</comment>
<evidence type="ECO:0000256" key="3">
    <source>
        <dbReference type="SAM" id="MobiDB-lite"/>
    </source>
</evidence>
<keyword evidence="2" id="KW-0645">Protease</keyword>
<keyword evidence="2" id="KW-0378">Hydrolase</keyword>
<reference evidence="4 5" key="1">
    <citation type="journal article" date="2011" name="Nat. Biotechnol.">
        <title>Comparative genomic analysis of the thermophilic biomass-degrading fungi Myceliophthora thermophila and Thielavia terrestris.</title>
        <authorList>
            <person name="Berka R.M."/>
            <person name="Grigoriev I.V."/>
            <person name="Otillar R."/>
            <person name="Salamov A."/>
            <person name="Grimwood J."/>
            <person name="Reid I."/>
            <person name="Ishmael N."/>
            <person name="John T."/>
            <person name="Darmond C."/>
            <person name="Moisan M.-C."/>
            <person name="Henrissat B."/>
            <person name="Coutinho P.M."/>
            <person name="Lombard V."/>
            <person name="Natvig D.O."/>
            <person name="Lindquist E."/>
            <person name="Schmutz J."/>
            <person name="Lucas S."/>
            <person name="Harris P."/>
            <person name="Powlowski J."/>
            <person name="Bellemare A."/>
            <person name="Taylor D."/>
            <person name="Butler G."/>
            <person name="de Vries R.P."/>
            <person name="Allijn I.E."/>
            <person name="van den Brink J."/>
            <person name="Ushinsky S."/>
            <person name="Storms R."/>
            <person name="Powell A.J."/>
            <person name="Paulsen I.T."/>
            <person name="Elbourne L.D.H."/>
            <person name="Baker S.E."/>
            <person name="Magnuson J."/>
            <person name="LaBoissiere S."/>
            <person name="Clutterbuck A.J."/>
            <person name="Martinez D."/>
            <person name="Wogulis M."/>
            <person name="de Leon A.L."/>
            <person name="Rey M.W."/>
            <person name="Tsang A."/>
        </authorList>
    </citation>
    <scope>NUCLEOTIDE SEQUENCE [LARGE SCALE GENOMIC DNA]</scope>
    <source>
        <strain evidence="5">ATCC 38088 / NRRL 8126</strain>
    </source>
</reference>
<sequence>MTEKGKVPRLWSMKSGTDLPGPAGWAGPPAGDSGPVPRLHRRSRAVKAALIRPGKPRSIEERVRRILHHTPLIDGHNDLAIFIRAVHNNHIYNDSFSKPFSEGGFPGHVDLPRLQAGLNGGAFWSVFWPCPQNGTDYSDANYHSTVQETMRQIDVLSRLHQAYPSVFSPPTLSSTAALHHFRHHGRLISPLGIEGLHQIGNSAAVLRQFYALGVRYATLTHNCGNRFADAALWEHPLRKAPPVWGGVSPEGRRLVREMNRLGMIVDLSHTSVDTMLDVLGAREDAGEGSGSWEGSRAPVIFSHSSAYALCPHPRNVPDEVLDWVGKKGGLVMVNFSPDFVSCVEAPDRGDGLPEFYPANSTLRQVVRHILHIGERIGFDHVGLGSDFDGIQATPEGLDDVSQFPSLVAELLRQGVSDEDASKVVGGNLLRVWREVEVVAEEMQKSGEPVLEDDLPDLFSAGLRNTDRGL</sequence>
<dbReference type="GO" id="GO:0006508">
    <property type="term" value="P:proteolysis"/>
    <property type="evidence" value="ECO:0007669"/>
    <property type="project" value="UniProtKB-KW"/>
</dbReference>
<keyword evidence="2" id="KW-0862">Zinc</keyword>
<dbReference type="Gene3D" id="3.20.20.140">
    <property type="entry name" value="Metal-dependent hydrolases"/>
    <property type="match status" value="1"/>
</dbReference>
<dbReference type="HOGENOM" id="CLU_031404_4_0_1"/>
<dbReference type="RefSeq" id="XP_003649089.1">
    <property type="nucleotide sequence ID" value="XM_003649041.1"/>
</dbReference>
<dbReference type="Pfam" id="PF01244">
    <property type="entry name" value="Peptidase_M19"/>
    <property type="match status" value="1"/>
</dbReference>
<dbReference type="AlphaFoldDB" id="G2QTD6"/>
<keyword evidence="2" id="KW-0482">Metalloprotease</keyword>
<evidence type="ECO:0000313" key="4">
    <source>
        <dbReference type="EMBL" id="AEO62753.1"/>
    </source>
</evidence>
<comment type="catalytic activity">
    <reaction evidence="2">
        <text>an L-aminoacyl-L-amino acid + H2O = 2 an L-alpha-amino acid</text>
        <dbReference type="Rhea" id="RHEA:48940"/>
        <dbReference type="ChEBI" id="CHEBI:15377"/>
        <dbReference type="ChEBI" id="CHEBI:59869"/>
        <dbReference type="ChEBI" id="CHEBI:77460"/>
        <dbReference type="EC" id="3.4.13.19"/>
    </reaction>
</comment>
<keyword evidence="1 2" id="KW-0224">Dipeptidase</keyword>
<protein>
    <recommendedName>
        <fullName evidence="2">Dipeptidase</fullName>
        <ecNumber evidence="2">3.4.13.19</ecNumber>
    </recommendedName>
</protein>
<feature type="region of interest" description="Disordered" evidence="3">
    <location>
        <begin position="1"/>
        <end position="38"/>
    </location>
</feature>
<keyword evidence="5" id="KW-1185">Reference proteome</keyword>
<dbReference type="STRING" id="578455.G2QTD6"/>
<feature type="compositionally biased region" description="Low complexity" evidence="3">
    <location>
        <begin position="20"/>
        <end position="35"/>
    </location>
</feature>
<dbReference type="KEGG" id="ttt:THITE_2148801"/>